<organism evidence="1 2">
    <name type="scientific">Oidiodendron maius (strain Zn)</name>
    <dbReference type="NCBI Taxonomy" id="913774"/>
    <lineage>
        <taxon>Eukaryota</taxon>
        <taxon>Fungi</taxon>
        <taxon>Dikarya</taxon>
        <taxon>Ascomycota</taxon>
        <taxon>Pezizomycotina</taxon>
        <taxon>Leotiomycetes</taxon>
        <taxon>Leotiomycetes incertae sedis</taxon>
        <taxon>Myxotrichaceae</taxon>
        <taxon>Oidiodendron</taxon>
    </lineage>
</organism>
<dbReference type="EMBL" id="KN832870">
    <property type="protein sequence ID" value="KIN06853.1"/>
    <property type="molecule type" value="Genomic_DNA"/>
</dbReference>
<accession>A0A0C3DXL1</accession>
<reference evidence="1 2" key="1">
    <citation type="submission" date="2014-04" db="EMBL/GenBank/DDBJ databases">
        <authorList>
            <consortium name="DOE Joint Genome Institute"/>
            <person name="Kuo A."/>
            <person name="Martino E."/>
            <person name="Perotto S."/>
            <person name="Kohler A."/>
            <person name="Nagy L.G."/>
            <person name="Floudas D."/>
            <person name="Copeland A."/>
            <person name="Barry K.W."/>
            <person name="Cichocki N."/>
            <person name="Veneault-Fourrey C."/>
            <person name="LaButti K."/>
            <person name="Lindquist E.A."/>
            <person name="Lipzen A."/>
            <person name="Lundell T."/>
            <person name="Morin E."/>
            <person name="Murat C."/>
            <person name="Sun H."/>
            <person name="Tunlid A."/>
            <person name="Henrissat B."/>
            <person name="Grigoriev I.V."/>
            <person name="Hibbett D.S."/>
            <person name="Martin F."/>
            <person name="Nordberg H.P."/>
            <person name="Cantor M.N."/>
            <person name="Hua S.X."/>
        </authorList>
    </citation>
    <scope>NUCLEOTIDE SEQUENCE [LARGE SCALE GENOMIC DNA]</scope>
    <source>
        <strain evidence="1 2">Zn</strain>
    </source>
</reference>
<reference evidence="2" key="2">
    <citation type="submission" date="2015-01" db="EMBL/GenBank/DDBJ databases">
        <title>Evolutionary Origins and Diversification of the Mycorrhizal Mutualists.</title>
        <authorList>
            <consortium name="DOE Joint Genome Institute"/>
            <consortium name="Mycorrhizal Genomics Consortium"/>
            <person name="Kohler A."/>
            <person name="Kuo A."/>
            <person name="Nagy L.G."/>
            <person name="Floudas D."/>
            <person name="Copeland A."/>
            <person name="Barry K.W."/>
            <person name="Cichocki N."/>
            <person name="Veneault-Fourrey C."/>
            <person name="LaButti K."/>
            <person name="Lindquist E.A."/>
            <person name="Lipzen A."/>
            <person name="Lundell T."/>
            <person name="Morin E."/>
            <person name="Murat C."/>
            <person name="Riley R."/>
            <person name="Ohm R."/>
            <person name="Sun H."/>
            <person name="Tunlid A."/>
            <person name="Henrissat B."/>
            <person name="Grigoriev I.V."/>
            <person name="Hibbett D.S."/>
            <person name="Martin F."/>
        </authorList>
    </citation>
    <scope>NUCLEOTIDE SEQUENCE [LARGE SCALE GENOMIC DNA]</scope>
    <source>
        <strain evidence="2">Zn</strain>
    </source>
</reference>
<name>A0A0C3DXL1_OIDMZ</name>
<dbReference type="Proteomes" id="UP000054321">
    <property type="component" value="Unassembled WGS sequence"/>
</dbReference>
<dbReference type="InParanoid" id="A0A0C3DXL1"/>
<dbReference type="AlphaFoldDB" id="A0A0C3DXL1"/>
<dbReference type="HOGENOM" id="CLU_1518326_0_0_1"/>
<sequence length="177" mass="19344">MQIKDLRRQLNLANGNEKLASSMILASPILSSSASSIDSNRAMGNNAPFQNLAISSEQGGSIAGSGVQQPPRMFGDVNLDLKLEEWQFGQFSVAGIDYGNFLPVWGGFGWLLAAALDGKEQPVSQTRMRERKKNELADFQSAIFGTNAKLVTKFYVDEMMDGDAIKIIFEYEAGILT</sequence>
<protein>
    <submittedName>
        <fullName evidence="1">Uncharacterized protein</fullName>
    </submittedName>
</protein>
<gene>
    <name evidence="1" type="ORF">OIDMADRAFT_46778</name>
</gene>
<evidence type="ECO:0000313" key="1">
    <source>
        <dbReference type="EMBL" id="KIN06853.1"/>
    </source>
</evidence>
<keyword evidence="2" id="KW-1185">Reference proteome</keyword>
<evidence type="ECO:0000313" key="2">
    <source>
        <dbReference type="Proteomes" id="UP000054321"/>
    </source>
</evidence>
<proteinExistence type="predicted"/>